<dbReference type="AlphaFoldDB" id="A0A0F9T6W2"/>
<dbReference type="Pfam" id="PF14297">
    <property type="entry name" value="Lin1244_N"/>
    <property type="match status" value="1"/>
</dbReference>
<organism evidence="2">
    <name type="scientific">marine sediment metagenome</name>
    <dbReference type="NCBI Taxonomy" id="412755"/>
    <lineage>
        <taxon>unclassified sequences</taxon>
        <taxon>metagenomes</taxon>
        <taxon>ecological metagenomes</taxon>
    </lineage>
</organism>
<proteinExistence type="predicted"/>
<gene>
    <name evidence="2" type="ORF">LCGC14_0364470</name>
</gene>
<dbReference type="EMBL" id="LAZR01000286">
    <property type="protein sequence ID" value="KKN76955.1"/>
    <property type="molecule type" value="Genomic_DNA"/>
</dbReference>
<accession>A0A0F9T6W2</accession>
<feature type="domain" description="Lin1244/Lin1753-like N-terminal" evidence="1">
    <location>
        <begin position="11"/>
        <end position="101"/>
    </location>
</feature>
<evidence type="ECO:0000259" key="1">
    <source>
        <dbReference type="Pfam" id="PF14297"/>
    </source>
</evidence>
<protein>
    <recommendedName>
        <fullName evidence="1">Lin1244/Lin1753-like N-terminal domain-containing protein</fullName>
    </recommendedName>
</protein>
<sequence>MGRKDKFTVDYFPHTCNNGKTIFILESRFGNNGYAVWFKTLELLGSSNNHFIDCRNTTDWEFMSAKMQIEPDRLQQIYNLLANLKAIDQDLWEHKIIWSQKFVDNLEDVYSRRTNKCMNKDGICKQLLIKCKQKSTNKRIDVDRNPQTELNSTKLKKTKVVAKSKFKIPTKDEFIAYADEKKIPRSIAGDCWYYYDKIGWTIGKDKKPMVNWKSALGGWWNREKNKLER</sequence>
<name>A0A0F9T6W2_9ZZZZ</name>
<reference evidence="2" key="1">
    <citation type="journal article" date="2015" name="Nature">
        <title>Complex archaea that bridge the gap between prokaryotes and eukaryotes.</title>
        <authorList>
            <person name="Spang A."/>
            <person name="Saw J.H."/>
            <person name="Jorgensen S.L."/>
            <person name="Zaremba-Niedzwiedzka K."/>
            <person name="Martijn J."/>
            <person name="Lind A.E."/>
            <person name="van Eijk R."/>
            <person name="Schleper C."/>
            <person name="Guy L."/>
            <person name="Ettema T.J."/>
        </authorList>
    </citation>
    <scope>NUCLEOTIDE SEQUENCE</scope>
</reference>
<comment type="caution">
    <text evidence="2">The sequence shown here is derived from an EMBL/GenBank/DDBJ whole genome shotgun (WGS) entry which is preliminary data.</text>
</comment>
<evidence type="ECO:0000313" key="2">
    <source>
        <dbReference type="EMBL" id="KKN76955.1"/>
    </source>
</evidence>
<dbReference type="InterPro" id="IPR025400">
    <property type="entry name" value="Lin1244/Lin1753-like_N"/>
</dbReference>